<protein>
    <recommendedName>
        <fullName evidence="4">DUF4878 domain-containing protein</fullName>
    </recommendedName>
</protein>
<feature type="chain" id="PRO_5026972185" description="DUF4878 domain-containing protein" evidence="1">
    <location>
        <begin position="19"/>
        <end position="127"/>
    </location>
</feature>
<dbReference type="AlphaFoldDB" id="A0A6N8J2A1"/>
<reference evidence="2 3" key="1">
    <citation type="submission" date="2019-12" db="EMBL/GenBank/DDBJ databases">
        <title>The draft genomic sequence of strain Chitinophaga oryziterrae JCM 16595.</title>
        <authorList>
            <person name="Zhang X."/>
        </authorList>
    </citation>
    <scope>NUCLEOTIDE SEQUENCE [LARGE SCALE GENOMIC DNA]</scope>
    <source>
        <strain evidence="2 3">JCM 16595</strain>
    </source>
</reference>
<evidence type="ECO:0000313" key="2">
    <source>
        <dbReference type="EMBL" id="MVT39153.1"/>
    </source>
</evidence>
<dbReference type="EMBL" id="WRXO01000001">
    <property type="protein sequence ID" value="MVT39153.1"/>
    <property type="molecule type" value="Genomic_DNA"/>
</dbReference>
<name>A0A6N8J2A1_9BACT</name>
<dbReference type="Gene3D" id="3.10.450.50">
    <property type="match status" value="1"/>
</dbReference>
<dbReference type="OrthoDB" id="672096at2"/>
<accession>A0A6N8J2A1</accession>
<keyword evidence="3" id="KW-1185">Reference proteome</keyword>
<gene>
    <name evidence="2" type="ORF">GO495_01040</name>
</gene>
<comment type="caution">
    <text evidence="2">The sequence shown here is derived from an EMBL/GenBank/DDBJ whole genome shotgun (WGS) entry which is preliminary data.</text>
</comment>
<evidence type="ECO:0000313" key="3">
    <source>
        <dbReference type="Proteomes" id="UP000468388"/>
    </source>
</evidence>
<evidence type="ECO:0008006" key="4">
    <source>
        <dbReference type="Google" id="ProtNLM"/>
    </source>
</evidence>
<dbReference type="RefSeq" id="WP_157297855.1">
    <property type="nucleotide sequence ID" value="NZ_BAAAZB010000005.1"/>
</dbReference>
<feature type="signal peptide" evidence="1">
    <location>
        <begin position="1"/>
        <end position="18"/>
    </location>
</feature>
<proteinExistence type="predicted"/>
<keyword evidence="1" id="KW-0732">Signal</keyword>
<sequence length="127" mass="14435">MKYLILFCFTLLVTNCDAQTSPVNVVKEYLSAIDSFDYVKAKKLLILNDNNLKSLQNIKKASDSMTPSKRAKYLSNKKVYHFKEEKVSAETAKIIATNNQGDFTVAIVFNLKKVGNKWLINDYTSDI</sequence>
<dbReference type="Proteomes" id="UP000468388">
    <property type="component" value="Unassembled WGS sequence"/>
</dbReference>
<evidence type="ECO:0000256" key="1">
    <source>
        <dbReference type="SAM" id="SignalP"/>
    </source>
</evidence>
<organism evidence="2 3">
    <name type="scientific">Chitinophaga oryziterrae</name>
    <dbReference type="NCBI Taxonomy" id="1031224"/>
    <lineage>
        <taxon>Bacteria</taxon>
        <taxon>Pseudomonadati</taxon>
        <taxon>Bacteroidota</taxon>
        <taxon>Chitinophagia</taxon>
        <taxon>Chitinophagales</taxon>
        <taxon>Chitinophagaceae</taxon>
        <taxon>Chitinophaga</taxon>
    </lineage>
</organism>